<proteinExistence type="predicted"/>
<name>J7KZ94_NOCAA</name>
<gene>
    <name evidence="2" type="ordered locus">B005_2512</name>
</gene>
<dbReference type="AlphaFoldDB" id="J7KZ94"/>
<dbReference type="STRING" id="1205910.B005_2512"/>
<organism evidence="2 3">
    <name type="scientific">Nocardiopsis alba (strain ATCC BAA-2165 / BE74)</name>
    <dbReference type="NCBI Taxonomy" id="1205910"/>
    <lineage>
        <taxon>Bacteria</taxon>
        <taxon>Bacillati</taxon>
        <taxon>Actinomycetota</taxon>
        <taxon>Actinomycetes</taxon>
        <taxon>Streptosporangiales</taxon>
        <taxon>Nocardiopsidaceae</taxon>
        <taxon>Nocardiopsis</taxon>
    </lineage>
</organism>
<dbReference type="HOGENOM" id="CLU_3346454_0_0_11"/>
<reference evidence="2 3" key="1">
    <citation type="journal article" date="2012" name="J. Bacteriol.">
        <title>Whole-Genome Sequence of Nocardiopsis alba Strain ATCC BAA-2165, Associated with Honeybees.</title>
        <authorList>
            <person name="Qiao J."/>
            <person name="Chen L."/>
            <person name="Li Y."/>
            <person name="Wang J."/>
            <person name="Zhang W."/>
            <person name="Chen S."/>
        </authorList>
    </citation>
    <scope>NUCLEOTIDE SEQUENCE [LARGE SCALE GENOMIC DNA]</scope>
    <source>
        <strain evidence="3">ATCC BAA-2165 / BE74</strain>
    </source>
</reference>
<accession>J7KZ94</accession>
<feature type="compositionally biased region" description="Basic and acidic residues" evidence="1">
    <location>
        <begin position="14"/>
        <end position="24"/>
    </location>
</feature>
<evidence type="ECO:0000313" key="3">
    <source>
        <dbReference type="Proteomes" id="UP000003779"/>
    </source>
</evidence>
<feature type="region of interest" description="Disordered" evidence="1">
    <location>
        <begin position="1"/>
        <end position="37"/>
    </location>
</feature>
<dbReference type="Proteomes" id="UP000003779">
    <property type="component" value="Chromosome"/>
</dbReference>
<sequence length="37" mass="4164">MSRSLRGNDGPGRTLEKILIRENLDAPTAIRTPEKEQ</sequence>
<dbReference type="PATRIC" id="fig|1205910.3.peg.2373"/>
<evidence type="ECO:0000256" key="1">
    <source>
        <dbReference type="SAM" id="MobiDB-lite"/>
    </source>
</evidence>
<evidence type="ECO:0000313" key="2">
    <source>
        <dbReference type="EMBL" id="AFR05846.1"/>
    </source>
</evidence>
<dbReference type="EMBL" id="CP003788">
    <property type="protein sequence ID" value="AFR05846.1"/>
    <property type="molecule type" value="Genomic_DNA"/>
</dbReference>
<reference evidence="3" key="2">
    <citation type="submission" date="2012-08" db="EMBL/GenBank/DDBJ databases">
        <title>Whole-genome sequence of Nocardiopsis alba strain ATCC BAA-2165 associated with honeybees.</title>
        <authorList>
            <person name="Qiao J."/>
            <person name="Chen L."/>
            <person name="Li Y."/>
            <person name="Wang J."/>
            <person name="Zhang W."/>
            <person name="Chen S."/>
        </authorList>
    </citation>
    <scope>NUCLEOTIDE SEQUENCE [LARGE SCALE GENOMIC DNA]</scope>
    <source>
        <strain evidence="3">ATCC BAA-2165 / BE74</strain>
    </source>
</reference>
<dbReference type="KEGG" id="nal:B005_2512"/>
<protein>
    <submittedName>
        <fullName evidence="2">Uncharacterized protein</fullName>
    </submittedName>
</protein>